<feature type="repeat" description="ANK" evidence="3">
    <location>
        <begin position="153"/>
        <end position="185"/>
    </location>
</feature>
<evidence type="ECO:0000256" key="2">
    <source>
        <dbReference type="ARBA" id="ARBA00023043"/>
    </source>
</evidence>
<dbReference type="Gene3D" id="1.25.40.20">
    <property type="entry name" value="Ankyrin repeat-containing domain"/>
    <property type="match status" value="6"/>
</dbReference>
<feature type="repeat" description="ANK" evidence="3">
    <location>
        <begin position="333"/>
        <end position="369"/>
    </location>
</feature>
<dbReference type="PANTHER" id="PTHR24198:SF165">
    <property type="entry name" value="ANKYRIN REPEAT-CONTAINING PROTEIN-RELATED"/>
    <property type="match status" value="1"/>
</dbReference>
<dbReference type="EMBL" id="CAXITT010000357">
    <property type="protein sequence ID" value="CAL1539840.1"/>
    <property type="molecule type" value="Genomic_DNA"/>
</dbReference>
<feature type="repeat" description="ANK" evidence="3">
    <location>
        <begin position="370"/>
        <end position="410"/>
    </location>
</feature>
<dbReference type="AlphaFoldDB" id="A0AAV2HZW6"/>
<proteinExistence type="predicted"/>
<evidence type="ECO:0000256" key="1">
    <source>
        <dbReference type="ARBA" id="ARBA00022737"/>
    </source>
</evidence>
<sequence>MVAVEREDIETLKVLFEVGIDPNDSSSSCNGSTALTLAIQKDLTLSVKERVRMGAHFTCEKGIEALELAVSKCFFQDLILGENKLFSDYEPKEPFKTAIVVEFKSGRQSLLTKLINCGLSLERTLLLDSTSNQPDLVRLLLDSGIDVNAAYPSLDTALHKSSQNNNIESIKLLVGANSNINAVNKDSQTALHKAVCVVYSERSHEPDLKMEKRNLEIIQFLIENKANIDAEDQLGDTVLHKAVQYDKAETIKLLIEAKADANSINKSGETALHKAVDAGNTEIVKLLIGIGSNINATNVDGDTVLHKAARRNNINVIELLVNAKINIEAVNKNGETALLAASAESAGYGQCAIVQYLIEAGGDVNLEDRYGNTPLSIAVNNDNLMLAHILIKAKADLLLKAGSSVNSQNSPNPMVLAVNSCHKDYVKLLLERGENVNAQDDELNILIIVALRNNSLDIVKILLASGADVINFTNKFGDMTLHFAAKCKK</sequence>
<name>A0AAV2HZW6_LYMST</name>
<dbReference type="PANTHER" id="PTHR24198">
    <property type="entry name" value="ANKYRIN REPEAT AND PROTEIN KINASE DOMAIN-CONTAINING PROTEIN"/>
    <property type="match status" value="1"/>
</dbReference>
<keyword evidence="5" id="KW-1185">Reference proteome</keyword>
<accession>A0AAV2HZW6</accession>
<feature type="repeat" description="ANK" evidence="3">
    <location>
        <begin position="409"/>
        <end position="441"/>
    </location>
</feature>
<reference evidence="4 5" key="1">
    <citation type="submission" date="2024-04" db="EMBL/GenBank/DDBJ databases">
        <authorList>
            <consortium name="Genoscope - CEA"/>
            <person name="William W."/>
        </authorList>
    </citation>
    <scope>NUCLEOTIDE SEQUENCE [LARGE SCALE GENOMIC DNA]</scope>
</reference>
<keyword evidence="2 3" id="KW-0040">ANK repeat</keyword>
<dbReference type="InterPro" id="IPR002110">
    <property type="entry name" value="Ankyrin_rpt"/>
</dbReference>
<gene>
    <name evidence="4" type="ORF">GSLYS_00013573001</name>
</gene>
<feature type="repeat" description="ANK" evidence="3">
    <location>
        <begin position="267"/>
        <end position="299"/>
    </location>
</feature>
<dbReference type="SMART" id="SM00248">
    <property type="entry name" value="ANK"/>
    <property type="match status" value="11"/>
</dbReference>
<evidence type="ECO:0000256" key="3">
    <source>
        <dbReference type="PROSITE-ProRule" id="PRU00023"/>
    </source>
</evidence>
<dbReference type="Proteomes" id="UP001497497">
    <property type="component" value="Unassembled WGS sequence"/>
</dbReference>
<organism evidence="4 5">
    <name type="scientific">Lymnaea stagnalis</name>
    <name type="common">Great pond snail</name>
    <name type="synonym">Helix stagnalis</name>
    <dbReference type="NCBI Taxonomy" id="6523"/>
    <lineage>
        <taxon>Eukaryota</taxon>
        <taxon>Metazoa</taxon>
        <taxon>Spiralia</taxon>
        <taxon>Lophotrochozoa</taxon>
        <taxon>Mollusca</taxon>
        <taxon>Gastropoda</taxon>
        <taxon>Heterobranchia</taxon>
        <taxon>Euthyneura</taxon>
        <taxon>Panpulmonata</taxon>
        <taxon>Hygrophila</taxon>
        <taxon>Lymnaeoidea</taxon>
        <taxon>Lymnaeidae</taxon>
        <taxon>Lymnaea</taxon>
    </lineage>
</organism>
<feature type="repeat" description="ANK" evidence="3">
    <location>
        <begin position="300"/>
        <end position="332"/>
    </location>
</feature>
<keyword evidence="1" id="KW-0677">Repeat</keyword>
<dbReference type="PRINTS" id="PR01415">
    <property type="entry name" value="ANKYRIN"/>
</dbReference>
<comment type="caution">
    <text evidence="4">The sequence shown here is derived from an EMBL/GenBank/DDBJ whole genome shotgun (WGS) entry which is preliminary data.</text>
</comment>
<dbReference type="Pfam" id="PF12796">
    <property type="entry name" value="Ank_2"/>
    <property type="match status" value="3"/>
</dbReference>
<dbReference type="Pfam" id="PF00023">
    <property type="entry name" value="Ank"/>
    <property type="match status" value="2"/>
</dbReference>
<feature type="repeat" description="ANK" evidence="3">
    <location>
        <begin position="234"/>
        <end position="266"/>
    </location>
</feature>
<protein>
    <submittedName>
        <fullName evidence="4">Uncharacterized protein</fullName>
    </submittedName>
</protein>
<dbReference type="PROSITE" id="PS50297">
    <property type="entry name" value="ANK_REP_REGION"/>
    <property type="match status" value="4"/>
</dbReference>
<dbReference type="InterPro" id="IPR036770">
    <property type="entry name" value="Ankyrin_rpt-contain_sf"/>
</dbReference>
<dbReference type="PROSITE" id="PS50088">
    <property type="entry name" value="ANK_REPEAT"/>
    <property type="match status" value="7"/>
</dbReference>
<evidence type="ECO:0000313" key="4">
    <source>
        <dbReference type="EMBL" id="CAL1539840.1"/>
    </source>
</evidence>
<dbReference type="SUPFAM" id="SSF48403">
    <property type="entry name" value="Ankyrin repeat"/>
    <property type="match status" value="1"/>
</dbReference>
<evidence type="ECO:0000313" key="5">
    <source>
        <dbReference type="Proteomes" id="UP001497497"/>
    </source>
</evidence>